<feature type="domain" description="Alpha-L-arabinofuranosidase B arabinose-binding" evidence="3">
    <location>
        <begin position="118"/>
        <end position="246"/>
    </location>
</feature>
<dbReference type="AlphaFoldDB" id="A0A919F0Q0"/>
<dbReference type="InterPro" id="IPR006311">
    <property type="entry name" value="TAT_signal"/>
</dbReference>
<feature type="compositionally biased region" description="Low complexity" evidence="1">
    <location>
        <begin position="68"/>
        <end position="82"/>
    </location>
</feature>
<feature type="compositionally biased region" description="Low complexity" evidence="1">
    <location>
        <begin position="90"/>
        <end position="114"/>
    </location>
</feature>
<evidence type="ECO:0000256" key="2">
    <source>
        <dbReference type="SAM" id="SignalP"/>
    </source>
</evidence>
<dbReference type="PROSITE" id="PS51318">
    <property type="entry name" value="TAT"/>
    <property type="match status" value="1"/>
</dbReference>
<dbReference type="SUPFAM" id="SSF110221">
    <property type="entry name" value="AbfB domain"/>
    <property type="match status" value="2"/>
</dbReference>
<evidence type="ECO:0000313" key="5">
    <source>
        <dbReference type="Proteomes" id="UP000619355"/>
    </source>
</evidence>
<organism evidence="4 5">
    <name type="scientific">Streptomyces capoamus</name>
    <dbReference type="NCBI Taxonomy" id="68183"/>
    <lineage>
        <taxon>Bacteria</taxon>
        <taxon>Bacillati</taxon>
        <taxon>Actinomycetota</taxon>
        <taxon>Actinomycetes</taxon>
        <taxon>Kitasatosporales</taxon>
        <taxon>Streptomycetaceae</taxon>
        <taxon>Streptomyces</taxon>
    </lineage>
</organism>
<proteinExistence type="predicted"/>
<keyword evidence="5" id="KW-1185">Reference proteome</keyword>
<sequence>MSDNTPRTRRLGLAAALALSAAAACVAVTALQDRPPEKEATAPATPPDNGPGLLSFASPSTPPPNAPAPARNRTVPSGSSPSAPSPSAPESPARPQHTPAGSPSPTAGSPRTTAHGTSVRSVNYPDRYWHVSGGLVKLDPVGSAPGLRAATFTRVKGLADARCYSFVTAGGGYLRHRDFLLRADPDDGSALFRQDATFCPRPSAFSGAVMLESVNYPGRFLRHRNFQLRLDPYQDTGLYRSDAAFRLVDGLA</sequence>
<feature type="chain" id="PRO_5039321805" description="Alpha-L-arabinofuranosidase B arabinose-binding domain-containing protein" evidence="2">
    <location>
        <begin position="27"/>
        <end position="252"/>
    </location>
</feature>
<gene>
    <name evidence="4" type="ORF">GCM10018980_59060</name>
</gene>
<evidence type="ECO:0000259" key="3">
    <source>
        <dbReference type="Pfam" id="PF05270"/>
    </source>
</evidence>
<dbReference type="EMBL" id="BNBF01000021">
    <property type="protein sequence ID" value="GHG66527.1"/>
    <property type="molecule type" value="Genomic_DNA"/>
</dbReference>
<dbReference type="CDD" id="cd23399">
    <property type="entry name" value="beta-trefoil_ABD_ABFB"/>
    <property type="match status" value="1"/>
</dbReference>
<evidence type="ECO:0000313" key="4">
    <source>
        <dbReference type="EMBL" id="GHG66527.1"/>
    </source>
</evidence>
<evidence type="ECO:0000256" key="1">
    <source>
        <dbReference type="SAM" id="MobiDB-lite"/>
    </source>
</evidence>
<dbReference type="GO" id="GO:0046373">
    <property type="term" value="P:L-arabinose metabolic process"/>
    <property type="evidence" value="ECO:0007669"/>
    <property type="project" value="InterPro"/>
</dbReference>
<dbReference type="Proteomes" id="UP000619355">
    <property type="component" value="Unassembled WGS sequence"/>
</dbReference>
<dbReference type="Pfam" id="PF05270">
    <property type="entry name" value="AbfB"/>
    <property type="match status" value="1"/>
</dbReference>
<keyword evidence="2" id="KW-0732">Signal</keyword>
<name>A0A919F0Q0_9ACTN</name>
<dbReference type="Gene3D" id="2.80.10.50">
    <property type="match status" value="1"/>
</dbReference>
<reference evidence="5" key="1">
    <citation type="journal article" date="2019" name="Int. J. Syst. Evol. Microbiol.">
        <title>The Global Catalogue of Microorganisms (GCM) 10K type strain sequencing project: providing services to taxonomists for standard genome sequencing and annotation.</title>
        <authorList>
            <consortium name="The Broad Institute Genomics Platform"/>
            <consortium name="The Broad Institute Genome Sequencing Center for Infectious Disease"/>
            <person name="Wu L."/>
            <person name="Ma J."/>
        </authorList>
    </citation>
    <scope>NUCLEOTIDE SEQUENCE [LARGE SCALE GENOMIC DNA]</scope>
    <source>
        <strain evidence="5">JCM 4253</strain>
    </source>
</reference>
<accession>A0A919F0Q0</accession>
<dbReference type="RefSeq" id="WP_189985218.1">
    <property type="nucleotide sequence ID" value="NZ_BNBF01000021.1"/>
</dbReference>
<dbReference type="InterPro" id="IPR036195">
    <property type="entry name" value="AbfB_ABD_sf"/>
</dbReference>
<protein>
    <recommendedName>
        <fullName evidence="3">Alpha-L-arabinofuranosidase B arabinose-binding domain-containing protein</fullName>
    </recommendedName>
</protein>
<comment type="caution">
    <text evidence="4">The sequence shown here is derived from an EMBL/GenBank/DDBJ whole genome shotgun (WGS) entry which is preliminary data.</text>
</comment>
<dbReference type="GO" id="GO:0046556">
    <property type="term" value="F:alpha-L-arabinofuranosidase activity"/>
    <property type="evidence" value="ECO:0007669"/>
    <property type="project" value="InterPro"/>
</dbReference>
<dbReference type="InterPro" id="IPR007934">
    <property type="entry name" value="AbfB_ABD"/>
</dbReference>
<dbReference type="PROSITE" id="PS51257">
    <property type="entry name" value="PROKAR_LIPOPROTEIN"/>
    <property type="match status" value="1"/>
</dbReference>
<feature type="signal peptide" evidence="2">
    <location>
        <begin position="1"/>
        <end position="26"/>
    </location>
</feature>
<feature type="region of interest" description="Disordered" evidence="1">
    <location>
        <begin position="33"/>
        <end position="119"/>
    </location>
</feature>